<sequence>MAALALAINFAILIFDHFPQASMFEKWQESIPRIREKLCKVSAVLTLAQVITSLALAIPTLTVMKCTISAYHYNLVCYLCLIASSSYFTTALITYEHTDSRLRGGAQLGFTLGTLVLTIILHYKKVLQTNIFPMFRPHEMPSGNRISTGLVLPAACFPQCPGAASLTGDLANFTRSDRWTEPDSTITNSTEPRLNYFAKSGSNDDLGKAFDIGSSLLVSVAGLVLFMCFIVETSLLKKCCNRNDWEQENYSRSSSSIFKSRALGCVRAVFWLMSIAQLIMETIRFK</sequence>
<organism evidence="2 3">
    <name type="scientific">Endocarpon pusillum (strain Z07020 / HMAS-L-300199)</name>
    <name type="common">Lichen-forming fungus</name>
    <dbReference type="NCBI Taxonomy" id="1263415"/>
    <lineage>
        <taxon>Eukaryota</taxon>
        <taxon>Fungi</taxon>
        <taxon>Dikarya</taxon>
        <taxon>Ascomycota</taxon>
        <taxon>Pezizomycotina</taxon>
        <taxon>Eurotiomycetes</taxon>
        <taxon>Chaetothyriomycetidae</taxon>
        <taxon>Verrucariales</taxon>
        <taxon>Verrucariaceae</taxon>
        <taxon>Endocarpon</taxon>
    </lineage>
</organism>
<dbReference type="OrthoDB" id="5427664at2759"/>
<feature type="transmembrane region" description="Helical" evidence="1">
    <location>
        <begin position="105"/>
        <end position="123"/>
    </location>
</feature>
<proteinExistence type="predicted"/>
<feature type="transmembrane region" description="Helical" evidence="1">
    <location>
        <begin position="40"/>
        <end position="63"/>
    </location>
</feature>
<reference evidence="3" key="1">
    <citation type="journal article" date="2014" name="BMC Genomics">
        <title>Genome characteristics reveal the impact of lichenization on lichen-forming fungus Endocarpon pusillum Hedwig (Verrucariales, Ascomycota).</title>
        <authorList>
            <person name="Wang Y.-Y."/>
            <person name="Liu B."/>
            <person name="Zhang X.-Y."/>
            <person name="Zhou Q.-M."/>
            <person name="Zhang T."/>
            <person name="Li H."/>
            <person name="Yu Y.-F."/>
            <person name="Zhang X.-L."/>
            <person name="Hao X.-Y."/>
            <person name="Wang M."/>
            <person name="Wang L."/>
            <person name="Wei J.-C."/>
        </authorList>
    </citation>
    <scope>NUCLEOTIDE SEQUENCE [LARGE SCALE GENOMIC DNA]</scope>
    <source>
        <strain evidence="3">Z07020 / HMAS-L-300199</strain>
    </source>
</reference>
<dbReference type="HOGENOM" id="CLU_973266_0_0_1"/>
<keyword evidence="3" id="KW-1185">Reference proteome</keyword>
<gene>
    <name evidence="2" type="ORF">EPUS_07735</name>
</gene>
<feature type="transmembrane region" description="Helical" evidence="1">
    <location>
        <begin position="75"/>
        <end position="93"/>
    </location>
</feature>
<dbReference type="GeneID" id="19242615"/>
<keyword evidence="1" id="KW-0472">Membrane</keyword>
<feature type="transmembrane region" description="Helical" evidence="1">
    <location>
        <begin position="216"/>
        <end position="236"/>
    </location>
</feature>
<dbReference type="AlphaFoldDB" id="U1HSK4"/>
<protein>
    <submittedName>
        <fullName evidence="2">Uncharacterized protein</fullName>
    </submittedName>
</protein>
<evidence type="ECO:0000313" key="2">
    <source>
        <dbReference type="EMBL" id="ERF73530.1"/>
    </source>
</evidence>
<name>U1HSK4_ENDPU</name>
<dbReference type="RefSeq" id="XP_007800831.1">
    <property type="nucleotide sequence ID" value="XM_007802640.1"/>
</dbReference>
<dbReference type="EMBL" id="KE720948">
    <property type="protein sequence ID" value="ERF73530.1"/>
    <property type="molecule type" value="Genomic_DNA"/>
</dbReference>
<evidence type="ECO:0000313" key="3">
    <source>
        <dbReference type="Proteomes" id="UP000019373"/>
    </source>
</evidence>
<keyword evidence="1" id="KW-0812">Transmembrane</keyword>
<evidence type="ECO:0000256" key="1">
    <source>
        <dbReference type="SAM" id="Phobius"/>
    </source>
</evidence>
<keyword evidence="1" id="KW-1133">Transmembrane helix</keyword>
<dbReference type="Proteomes" id="UP000019373">
    <property type="component" value="Unassembled WGS sequence"/>
</dbReference>
<accession>U1HSK4</accession>